<keyword evidence="4" id="KW-0804">Transcription</keyword>
<evidence type="ECO:0000256" key="4">
    <source>
        <dbReference type="ARBA" id="ARBA00023163"/>
    </source>
</evidence>
<evidence type="ECO:0000313" key="8">
    <source>
        <dbReference type="Proteomes" id="UP000504606"/>
    </source>
</evidence>
<dbReference type="KEGG" id="foc:113217305"/>
<name>A0A6J1TMS6_FRAOC</name>
<dbReference type="Proteomes" id="UP000504606">
    <property type="component" value="Unplaced"/>
</dbReference>
<evidence type="ECO:0000256" key="2">
    <source>
        <dbReference type="ARBA" id="ARBA00016807"/>
    </source>
</evidence>
<dbReference type="Pfam" id="PF13873">
    <property type="entry name" value="Myb_DNA-bind_5"/>
    <property type="match status" value="1"/>
</dbReference>
<comment type="function">
    <text evidence="5">Involved in transvection phenomena (= synapsis-dependent gene expression), where the synaptic pairing of chromosomes carrying genes with which zeste interacts influences the expression of these genes. Zeste binds to DNA and stimulates transcription from a nearby promoter.</text>
</comment>
<protein>
    <recommendedName>
        <fullName evidence="2">Regulatory protein zeste</fullName>
    </recommendedName>
</protein>
<accession>A0A6J1TMS6</accession>
<comment type="subunit">
    <text evidence="1">Self-associates forming complexes of several hundred monomers.</text>
</comment>
<dbReference type="OrthoDB" id="7543230at2759"/>
<proteinExistence type="predicted"/>
<dbReference type="InterPro" id="IPR028002">
    <property type="entry name" value="Myb_DNA-bind_5"/>
</dbReference>
<dbReference type="PANTHER" id="PTHR23098">
    <property type="entry name" value="AGAP001331-PA-RELATED"/>
    <property type="match status" value="1"/>
</dbReference>
<feature type="region of interest" description="Disordered" evidence="6">
    <location>
        <begin position="240"/>
        <end position="271"/>
    </location>
</feature>
<evidence type="ECO:0000256" key="5">
    <source>
        <dbReference type="ARBA" id="ARBA00025466"/>
    </source>
</evidence>
<sequence length="326" mass="36657">MASSNKMRAARLSGQQFEVLIEFMQQHPHFAVGRASGGSYTKEEHDQLWKTLAAILNETQGPVKPVSKWQKCWVDLKSNARSRANKWRAKFSDSPPEPSGAVFTPWDERVLRLLNSISLGNNDSSPLQLVEVGFSDKVVPSPKAQRLNNLPILSKDVYHNHNNRSRYDLDAGPHDFNLMETLNKADRACTAEVKSEEEEWLEEENGICEEEYSLDSMSARNDLDSQAMRYLPTHYASPSINETEELPGGAHSVRSNKRKLEDHSSTMNVEDSLERLSKKICGTLDRIATAAEEANTLQQQMVNAMNRLATTFEGLLPVVTEVLSKK</sequence>
<evidence type="ECO:0000256" key="1">
    <source>
        <dbReference type="ARBA" id="ARBA00011764"/>
    </source>
</evidence>
<evidence type="ECO:0000256" key="3">
    <source>
        <dbReference type="ARBA" id="ARBA00023015"/>
    </source>
</evidence>
<evidence type="ECO:0000313" key="9">
    <source>
        <dbReference type="RefSeq" id="XP_026292925.2"/>
    </source>
</evidence>
<dbReference type="RefSeq" id="XP_026292925.2">
    <property type="nucleotide sequence ID" value="XM_026437140.2"/>
</dbReference>
<dbReference type="PANTHER" id="PTHR23098:SF16">
    <property type="entry name" value="REGULATORY PROTEIN ZESTE"/>
    <property type="match status" value="1"/>
</dbReference>
<organism evidence="8 9">
    <name type="scientific">Frankliniella occidentalis</name>
    <name type="common">Western flower thrips</name>
    <name type="synonym">Euthrips occidentalis</name>
    <dbReference type="NCBI Taxonomy" id="133901"/>
    <lineage>
        <taxon>Eukaryota</taxon>
        <taxon>Metazoa</taxon>
        <taxon>Ecdysozoa</taxon>
        <taxon>Arthropoda</taxon>
        <taxon>Hexapoda</taxon>
        <taxon>Insecta</taxon>
        <taxon>Pterygota</taxon>
        <taxon>Neoptera</taxon>
        <taxon>Paraneoptera</taxon>
        <taxon>Thysanoptera</taxon>
        <taxon>Terebrantia</taxon>
        <taxon>Thripoidea</taxon>
        <taxon>Thripidae</taxon>
        <taxon>Frankliniella</taxon>
    </lineage>
</organism>
<gene>
    <name evidence="9" type="primary">LOC113217305</name>
</gene>
<evidence type="ECO:0000259" key="7">
    <source>
        <dbReference type="Pfam" id="PF13873"/>
    </source>
</evidence>
<dbReference type="AlphaFoldDB" id="A0A6J1TMS6"/>
<reference evidence="9" key="1">
    <citation type="submission" date="2025-08" db="UniProtKB">
        <authorList>
            <consortium name="RefSeq"/>
        </authorList>
    </citation>
    <scope>IDENTIFICATION</scope>
    <source>
        <tissue evidence="9">Whole organism</tissue>
    </source>
</reference>
<dbReference type="GO" id="GO:0005634">
    <property type="term" value="C:nucleus"/>
    <property type="evidence" value="ECO:0007669"/>
    <property type="project" value="TreeGrafter"/>
</dbReference>
<evidence type="ECO:0000256" key="6">
    <source>
        <dbReference type="SAM" id="MobiDB-lite"/>
    </source>
</evidence>
<feature type="domain" description="Myb/SANT-like DNA-binding" evidence="7">
    <location>
        <begin position="8"/>
        <end position="84"/>
    </location>
</feature>
<dbReference type="GeneID" id="113217305"/>
<keyword evidence="3" id="KW-0805">Transcription regulation</keyword>
<keyword evidence="8" id="KW-1185">Reference proteome</keyword>